<proteinExistence type="predicted"/>
<gene>
    <name evidence="1" type="ORF">Q8947_13435</name>
</gene>
<protein>
    <recommendedName>
        <fullName evidence="3">Ketohydroxyglutarate aldolase</fullName>
    </recommendedName>
</protein>
<dbReference type="RefSeq" id="WP_347287568.1">
    <property type="nucleotide sequence ID" value="NZ_JAUZQE010000046.1"/>
</dbReference>
<evidence type="ECO:0008006" key="3">
    <source>
        <dbReference type="Google" id="ProtNLM"/>
    </source>
</evidence>
<keyword evidence="2" id="KW-1185">Reference proteome</keyword>
<dbReference type="Proteomes" id="UP001232156">
    <property type="component" value="Unassembled WGS sequence"/>
</dbReference>
<evidence type="ECO:0000313" key="1">
    <source>
        <dbReference type="EMBL" id="MDR4126980.1"/>
    </source>
</evidence>
<organism evidence="1 2">
    <name type="scientific">Yanghanlia caeni</name>
    <dbReference type="NCBI Taxonomy" id="3064283"/>
    <lineage>
        <taxon>Bacteria</taxon>
        <taxon>Pseudomonadati</taxon>
        <taxon>Pseudomonadota</taxon>
        <taxon>Betaproteobacteria</taxon>
        <taxon>Burkholderiales</taxon>
        <taxon>Alcaligenaceae</taxon>
        <taxon>Yanghanlia</taxon>
    </lineage>
</organism>
<comment type="caution">
    <text evidence="1">The sequence shown here is derived from an EMBL/GenBank/DDBJ whole genome shotgun (WGS) entry which is preliminary data.</text>
</comment>
<accession>A0ABU1D971</accession>
<name>A0ABU1D971_9BURK</name>
<evidence type="ECO:0000313" key="2">
    <source>
        <dbReference type="Proteomes" id="UP001232156"/>
    </source>
</evidence>
<dbReference type="EMBL" id="JAUZQE010000046">
    <property type="protein sequence ID" value="MDR4126980.1"/>
    <property type="molecule type" value="Genomic_DNA"/>
</dbReference>
<sequence length="75" mass="8330">MAQIRLSVLLGDVSPERYPDIVERCRRAGFVVENELTAIGVIVGWIDEACVPALSQIEGVTAVEPQREHRGYPPR</sequence>
<reference evidence="1 2" key="1">
    <citation type="submission" date="2023-08" db="EMBL/GenBank/DDBJ databases">
        <title>Alcaligenaceae gen. nov., a novel taxon isolated from the sludge of Yixing Pesticide Factory.</title>
        <authorList>
            <person name="Ruan L."/>
        </authorList>
    </citation>
    <scope>NUCLEOTIDE SEQUENCE [LARGE SCALE GENOMIC DNA]</scope>
    <source>
        <strain evidence="1 2">LG-2</strain>
    </source>
</reference>